<dbReference type="EMBL" id="BSOJ01000015">
    <property type="protein sequence ID" value="GLR26395.1"/>
    <property type="molecule type" value="Genomic_DNA"/>
</dbReference>
<evidence type="ECO:0000313" key="3">
    <source>
        <dbReference type="Proteomes" id="UP001156664"/>
    </source>
</evidence>
<dbReference type="InterPro" id="IPR001753">
    <property type="entry name" value="Enoyl-CoA_hydra/iso"/>
</dbReference>
<proteinExistence type="inferred from homology"/>
<dbReference type="Proteomes" id="UP001156664">
    <property type="component" value="Unassembled WGS sequence"/>
</dbReference>
<gene>
    <name evidence="2" type="primary">echA5</name>
    <name evidence="2" type="ORF">GCM10007875_14850</name>
</gene>
<reference evidence="3" key="1">
    <citation type="journal article" date="2019" name="Int. J. Syst. Evol. Microbiol.">
        <title>The Global Catalogue of Microorganisms (GCM) 10K type strain sequencing project: providing services to taxonomists for standard genome sequencing and annotation.</title>
        <authorList>
            <consortium name="The Broad Institute Genomics Platform"/>
            <consortium name="The Broad Institute Genome Sequencing Center for Infectious Disease"/>
            <person name="Wu L."/>
            <person name="Ma J."/>
        </authorList>
    </citation>
    <scope>NUCLEOTIDE SEQUENCE [LARGE SCALE GENOMIC DNA]</scope>
    <source>
        <strain evidence="3">NBRC 105857</strain>
    </source>
</reference>
<comment type="similarity">
    <text evidence="1">Belongs to the enoyl-CoA hydratase/isomerase family.</text>
</comment>
<evidence type="ECO:0000313" key="2">
    <source>
        <dbReference type="EMBL" id="GLR26395.1"/>
    </source>
</evidence>
<evidence type="ECO:0000256" key="1">
    <source>
        <dbReference type="ARBA" id="ARBA00005254"/>
    </source>
</evidence>
<accession>A0ABQ5YRI7</accession>
<dbReference type="Gene3D" id="3.90.226.10">
    <property type="entry name" value="2-enoyl-CoA Hydratase, Chain A, domain 1"/>
    <property type="match status" value="1"/>
</dbReference>
<dbReference type="RefSeq" id="WP_284280972.1">
    <property type="nucleotide sequence ID" value="NZ_BSOJ01000015.1"/>
</dbReference>
<protein>
    <submittedName>
        <fullName evidence="2">Enoyl-CoA hydratase</fullName>
    </submittedName>
</protein>
<dbReference type="PANTHER" id="PTHR43802">
    <property type="entry name" value="ENOYL-COA HYDRATASE"/>
    <property type="match status" value="1"/>
</dbReference>
<dbReference type="Gene3D" id="1.10.287.2460">
    <property type="match status" value="1"/>
</dbReference>
<keyword evidence="3" id="KW-1185">Reference proteome</keyword>
<comment type="caution">
    <text evidence="2">The sequence shown here is derived from an EMBL/GenBank/DDBJ whole genome shotgun (WGS) entry which is preliminary data.</text>
</comment>
<organism evidence="2 3">
    <name type="scientific">Limnobacter litoralis</name>
    <dbReference type="NCBI Taxonomy" id="481366"/>
    <lineage>
        <taxon>Bacteria</taxon>
        <taxon>Pseudomonadati</taxon>
        <taxon>Pseudomonadota</taxon>
        <taxon>Betaproteobacteria</taxon>
        <taxon>Burkholderiales</taxon>
        <taxon>Burkholderiaceae</taxon>
        <taxon>Limnobacter</taxon>
    </lineage>
</organism>
<sequence>MKPTQSEVVTRDIIQHGEIWLISINRPEVRNCVNRPTADALEQHFNDFDNDTNAKVAILTGKGDHFCAGADLKAVASGNPDLMNRINRSGAAPMGVSRLTLQKPVIAAVSGYCVAGGLELACWTDLRVADQTAVFGVFCRRFGVPLIDGGTVRLPRLIGQSRAMDMILTGREVLADEAFQWGLANRLATQRSALDEAILMAEHLCKLPQICMRNDRMSALSQWGYGEASAMMEEFEFGLNTLGSGETKIGAEAFTEGAGRHGTGRQAADS</sequence>
<name>A0ABQ5YRI7_9BURK</name>
<dbReference type="NCBIfam" id="NF006108">
    <property type="entry name" value="PRK08259.1"/>
    <property type="match status" value="1"/>
</dbReference>
<dbReference type="Pfam" id="PF00378">
    <property type="entry name" value="ECH_1"/>
    <property type="match status" value="1"/>
</dbReference>
<dbReference type="PANTHER" id="PTHR43802:SF1">
    <property type="entry name" value="IP11341P-RELATED"/>
    <property type="match status" value="1"/>
</dbReference>
<dbReference type="CDD" id="cd06558">
    <property type="entry name" value="crotonase-like"/>
    <property type="match status" value="1"/>
</dbReference>
<dbReference type="SUPFAM" id="SSF52096">
    <property type="entry name" value="ClpP/crotonase"/>
    <property type="match status" value="1"/>
</dbReference>
<dbReference type="InterPro" id="IPR029045">
    <property type="entry name" value="ClpP/crotonase-like_dom_sf"/>
</dbReference>